<sequence>MEGDQKKGCDVKGGGERYEVTAYIGKAGEAAAAAATAAAAASVSPPKDKGLLNLPHSSPFPAETIVGMSSSWLGWLSQYHATLAEDVLAGNTPGSVPVGAPVWLSGWAAPHHGYTHASSPRENNVSMKRNTIQ</sequence>
<dbReference type="AlphaFoldDB" id="A0A5B7ERD2"/>
<protein>
    <submittedName>
        <fullName evidence="1">Uncharacterized protein</fullName>
    </submittedName>
</protein>
<name>A0A5B7ERD2_PORTR</name>
<reference evidence="1 2" key="1">
    <citation type="submission" date="2019-05" db="EMBL/GenBank/DDBJ databases">
        <title>Another draft genome of Portunus trituberculatus and its Hox gene families provides insights of decapod evolution.</title>
        <authorList>
            <person name="Jeong J.-H."/>
            <person name="Song I."/>
            <person name="Kim S."/>
            <person name="Choi T."/>
            <person name="Kim D."/>
            <person name="Ryu S."/>
            <person name="Kim W."/>
        </authorList>
    </citation>
    <scope>NUCLEOTIDE SEQUENCE [LARGE SCALE GENOMIC DNA]</scope>
    <source>
        <tissue evidence="1">Muscle</tissue>
    </source>
</reference>
<dbReference type="EMBL" id="VSRR010003289">
    <property type="protein sequence ID" value="MPC35493.1"/>
    <property type="molecule type" value="Genomic_DNA"/>
</dbReference>
<evidence type="ECO:0000313" key="2">
    <source>
        <dbReference type="Proteomes" id="UP000324222"/>
    </source>
</evidence>
<gene>
    <name evidence="1" type="ORF">E2C01_028917</name>
</gene>
<evidence type="ECO:0000313" key="1">
    <source>
        <dbReference type="EMBL" id="MPC35493.1"/>
    </source>
</evidence>
<keyword evidence="2" id="KW-1185">Reference proteome</keyword>
<comment type="caution">
    <text evidence="1">The sequence shown here is derived from an EMBL/GenBank/DDBJ whole genome shotgun (WGS) entry which is preliminary data.</text>
</comment>
<organism evidence="1 2">
    <name type="scientific">Portunus trituberculatus</name>
    <name type="common">Swimming crab</name>
    <name type="synonym">Neptunus trituberculatus</name>
    <dbReference type="NCBI Taxonomy" id="210409"/>
    <lineage>
        <taxon>Eukaryota</taxon>
        <taxon>Metazoa</taxon>
        <taxon>Ecdysozoa</taxon>
        <taxon>Arthropoda</taxon>
        <taxon>Crustacea</taxon>
        <taxon>Multicrustacea</taxon>
        <taxon>Malacostraca</taxon>
        <taxon>Eumalacostraca</taxon>
        <taxon>Eucarida</taxon>
        <taxon>Decapoda</taxon>
        <taxon>Pleocyemata</taxon>
        <taxon>Brachyura</taxon>
        <taxon>Eubrachyura</taxon>
        <taxon>Portunoidea</taxon>
        <taxon>Portunidae</taxon>
        <taxon>Portuninae</taxon>
        <taxon>Portunus</taxon>
    </lineage>
</organism>
<dbReference type="Proteomes" id="UP000324222">
    <property type="component" value="Unassembled WGS sequence"/>
</dbReference>
<proteinExistence type="predicted"/>
<accession>A0A5B7ERD2</accession>